<dbReference type="HOGENOM" id="CLU_1624767_0_0_11"/>
<dbReference type="KEGG" id="gob:Gobs_0598"/>
<gene>
    <name evidence="2" type="ordered locus">Gobs_0598</name>
</gene>
<proteinExistence type="predicted"/>
<evidence type="ECO:0000313" key="3">
    <source>
        <dbReference type="Proteomes" id="UP000001382"/>
    </source>
</evidence>
<feature type="region of interest" description="Disordered" evidence="1">
    <location>
        <begin position="1"/>
        <end position="38"/>
    </location>
</feature>
<accession>D2S779</accession>
<evidence type="ECO:0000256" key="1">
    <source>
        <dbReference type="SAM" id="MobiDB-lite"/>
    </source>
</evidence>
<dbReference type="STRING" id="526225.Gobs_0598"/>
<dbReference type="EMBL" id="CP001867">
    <property type="protein sequence ID" value="ADB73379.1"/>
    <property type="molecule type" value="Genomic_DNA"/>
</dbReference>
<feature type="compositionally biased region" description="Basic and acidic residues" evidence="1">
    <location>
        <begin position="12"/>
        <end position="37"/>
    </location>
</feature>
<name>D2S779_GEOOG</name>
<feature type="region of interest" description="Disordered" evidence="1">
    <location>
        <begin position="52"/>
        <end position="112"/>
    </location>
</feature>
<dbReference type="AlphaFoldDB" id="D2S779"/>
<feature type="compositionally biased region" description="Basic and acidic residues" evidence="1">
    <location>
        <begin position="66"/>
        <end position="79"/>
    </location>
</feature>
<reference evidence="3" key="2">
    <citation type="submission" date="2010-01" db="EMBL/GenBank/DDBJ databases">
        <title>The complete genome of Geodermatophilus obscurus DSM 43160.</title>
        <authorList>
            <consortium name="US DOE Joint Genome Institute (JGI-PGF)"/>
            <person name="Lucas S."/>
            <person name="Copeland A."/>
            <person name="Lapidus A."/>
            <person name="Glavina del Rio T."/>
            <person name="Dalin E."/>
            <person name="Tice H."/>
            <person name="Bruce D."/>
            <person name="Goodwin L."/>
            <person name="Pitluck S."/>
            <person name="Kyrpides N."/>
            <person name="Mavromatis K."/>
            <person name="Ivanova N."/>
            <person name="Munk A.C."/>
            <person name="Brettin T."/>
            <person name="Detter J.C."/>
            <person name="Han C."/>
            <person name="Larimer F."/>
            <person name="Land M."/>
            <person name="Hauser L."/>
            <person name="Markowitz V."/>
            <person name="Cheng J.-F."/>
            <person name="Hugenholtz P."/>
            <person name="Woyke T."/>
            <person name="Wu D."/>
            <person name="Jando M."/>
            <person name="Schneider S."/>
            <person name="Klenk H.-P."/>
            <person name="Eisen J.A."/>
        </authorList>
    </citation>
    <scope>NUCLEOTIDE SEQUENCE [LARGE SCALE GENOMIC DNA]</scope>
    <source>
        <strain evidence="3">ATCC 25078 / DSM 43160 / JCM 3152 / KCC A-0152 / KCTC 9177 / NBRC 13315 / NRRL B-3577 / G-20</strain>
    </source>
</reference>
<organism evidence="2 3">
    <name type="scientific">Geodermatophilus obscurus (strain ATCC 25078 / DSM 43160 / JCM 3152 / CCUG 61914 / KCC A-0152 / KCTC 9177 / NBRC 13315 / NRRL B-3577 / G-20)</name>
    <dbReference type="NCBI Taxonomy" id="526225"/>
    <lineage>
        <taxon>Bacteria</taxon>
        <taxon>Bacillati</taxon>
        <taxon>Actinomycetota</taxon>
        <taxon>Actinomycetes</taxon>
        <taxon>Geodermatophilales</taxon>
        <taxon>Geodermatophilaceae</taxon>
        <taxon>Geodermatophilus</taxon>
    </lineage>
</organism>
<sequence length="163" mass="17575">MSGAEVAGPAAEQRRPRATEVEQHGIDTIPDAERTSRPLDLFRIQFGPAGPRLVPAQEAVAPPVTDDPRASVHRVDRRGPVQPAAGDGRPVTPRADAAAEVRTTASTRAGRDELRERMTIVFDREPSGQWPAVHEHLPPAPATAGWPELTAPPDRHGHGRWPG</sequence>
<reference evidence="2 3" key="1">
    <citation type="journal article" date="2010" name="Stand. Genomic Sci.">
        <title>Complete genome sequence of Geodermatophilus obscurus type strain (G-20).</title>
        <authorList>
            <person name="Ivanova N."/>
            <person name="Sikorski J."/>
            <person name="Jando M."/>
            <person name="Munk C."/>
            <person name="Lapidus A."/>
            <person name="Glavina Del Rio T."/>
            <person name="Copeland A."/>
            <person name="Tice H."/>
            <person name="Cheng J.-F."/>
            <person name="Lucas S."/>
            <person name="Chen F."/>
            <person name="Nolan M."/>
            <person name="Bruce D."/>
            <person name="Goodwin L."/>
            <person name="Pitluck S."/>
            <person name="Mavromatis K."/>
            <person name="Mikhailova N."/>
            <person name="Pati A."/>
            <person name="Chen A."/>
            <person name="Palaniappan K."/>
            <person name="Land M."/>
            <person name="Hauser L."/>
            <person name="Chang Y.-J."/>
            <person name="Jeffries C.D."/>
            <person name="Meincke L."/>
            <person name="Brettin T."/>
            <person name="Detter J.C."/>
            <person name="Detter J.C."/>
            <person name="Rohde M."/>
            <person name="Goeker M."/>
            <person name="Bristow J."/>
            <person name="Eisen J.A."/>
            <person name="Markowitz V."/>
            <person name="Hugenholtz P."/>
            <person name="Kyrpides N.C."/>
            <person name="Klenk H.-P."/>
        </authorList>
    </citation>
    <scope>NUCLEOTIDE SEQUENCE [LARGE SCALE GENOMIC DNA]</scope>
    <source>
        <strain evidence="3">ATCC 25078 / DSM 43160 / JCM 3152 / KCC A-0152 / KCTC 9177 / NBRC 13315 / NRRL B-3577 / G-20</strain>
    </source>
</reference>
<protein>
    <submittedName>
        <fullName evidence="2">Uncharacterized protein</fullName>
    </submittedName>
</protein>
<dbReference type="OrthoDB" id="8420006at2"/>
<dbReference type="Proteomes" id="UP000001382">
    <property type="component" value="Chromosome"/>
</dbReference>
<feature type="region of interest" description="Disordered" evidence="1">
    <location>
        <begin position="126"/>
        <end position="163"/>
    </location>
</feature>
<evidence type="ECO:0000313" key="2">
    <source>
        <dbReference type="EMBL" id="ADB73379.1"/>
    </source>
</evidence>
<keyword evidence="3" id="KW-1185">Reference proteome</keyword>
<dbReference type="RefSeq" id="WP_012946820.1">
    <property type="nucleotide sequence ID" value="NC_013757.1"/>
</dbReference>